<dbReference type="EC" id="3.5.2.6" evidence="3 6"/>
<dbReference type="Proteomes" id="UP000594621">
    <property type="component" value="Chromosome"/>
</dbReference>
<evidence type="ECO:0000256" key="7">
    <source>
        <dbReference type="SAM" id="MobiDB-lite"/>
    </source>
</evidence>
<dbReference type="GO" id="GO:0046677">
    <property type="term" value="P:response to antibiotic"/>
    <property type="evidence" value="ECO:0007669"/>
    <property type="project" value="UniProtKB-UniRule"/>
</dbReference>
<evidence type="ECO:0000256" key="8">
    <source>
        <dbReference type="SAM" id="SignalP"/>
    </source>
</evidence>
<comment type="catalytic activity">
    <reaction evidence="1 6">
        <text>a beta-lactam + H2O = a substituted beta-amino acid</text>
        <dbReference type="Rhea" id="RHEA:20401"/>
        <dbReference type="ChEBI" id="CHEBI:15377"/>
        <dbReference type="ChEBI" id="CHEBI:35627"/>
        <dbReference type="ChEBI" id="CHEBI:140347"/>
        <dbReference type="EC" id="3.5.2.6"/>
    </reaction>
</comment>
<dbReference type="PRINTS" id="PR00118">
    <property type="entry name" value="BLACTAMASEA"/>
</dbReference>
<evidence type="ECO:0000313" key="10">
    <source>
        <dbReference type="EMBL" id="QPF91643.1"/>
    </source>
</evidence>
<dbReference type="SUPFAM" id="SSF56601">
    <property type="entry name" value="beta-lactamase/transpeptidase-like"/>
    <property type="match status" value="1"/>
</dbReference>
<keyword evidence="5 6" id="KW-0046">Antibiotic resistance</keyword>
<dbReference type="PANTHER" id="PTHR35333:SF3">
    <property type="entry name" value="BETA-LACTAMASE-TYPE TRANSPEPTIDASE FOLD CONTAINING PROTEIN"/>
    <property type="match status" value="1"/>
</dbReference>
<evidence type="ECO:0000256" key="1">
    <source>
        <dbReference type="ARBA" id="ARBA00001526"/>
    </source>
</evidence>
<comment type="similarity">
    <text evidence="2 6">Belongs to the class-A beta-lactamase family.</text>
</comment>
<feature type="signal peptide" evidence="8">
    <location>
        <begin position="1"/>
        <end position="22"/>
    </location>
</feature>
<dbReference type="EMBL" id="CP061379">
    <property type="protein sequence ID" value="QPF91643.1"/>
    <property type="molecule type" value="Genomic_DNA"/>
</dbReference>
<evidence type="ECO:0000256" key="5">
    <source>
        <dbReference type="ARBA" id="ARBA00023251"/>
    </source>
</evidence>
<protein>
    <recommendedName>
        <fullName evidence="3 6">Beta-lactamase</fullName>
        <ecNumber evidence="3 6">3.5.2.6</ecNumber>
    </recommendedName>
</protein>
<dbReference type="KEGG" id="bcou:IC761_35300"/>
<evidence type="ECO:0000256" key="3">
    <source>
        <dbReference type="ARBA" id="ARBA00012865"/>
    </source>
</evidence>
<dbReference type="PROSITE" id="PS00146">
    <property type="entry name" value="BETA_LACTAMASE_A"/>
    <property type="match status" value="1"/>
</dbReference>
<feature type="compositionally biased region" description="Basic and acidic residues" evidence="7">
    <location>
        <begin position="156"/>
        <end position="165"/>
    </location>
</feature>
<dbReference type="AlphaFoldDB" id="A0A7S9D5N0"/>
<dbReference type="RefSeq" id="WP_195801206.1">
    <property type="nucleotide sequence ID" value="NZ_CP061379.1"/>
</dbReference>
<dbReference type="InterPro" id="IPR045155">
    <property type="entry name" value="Beta-lactam_cat"/>
</dbReference>
<evidence type="ECO:0000259" key="9">
    <source>
        <dbReference type="Pfam" id="PF13354"/>
    </source>
</evidence>
<evidence type="ECO:0000256" key="2">
    <source>
        <dbReference type="ARBA" id="ARBA00009009"/>
    </source>
</evidence>
<dbReference type="InterPro" id="IPR012338">
    <property type="entry name" value="Beta-lactam/transpept-like"/>
</dbReference>
<dbReference type="InterPro" id="IPR000871">
    <property type="entry name" value="Beta-lactam_class-A"/>
</dbReference>
<dbReference type="GO" id="GO:0008800">
    <property type="term" value="F:beta-lactamase activity"/>
    <property type="evidence" value="ECO:0007669"/>
    <property type="project" value="UniProtKB-UniRule"/>
</dbReference>
<dbReference type="GO" id="GO:0030655">
    <property type="term" value="P:beta-lactam antibiotic catabolic process"/>
    <property type="evidence" value="ECO:0007669"/>
    <property type="project" value="InterPro"/>
</dbReference>
<proteinExistence type="inferred from homology"/>
<dbReference type="NCBIfam" id="NF033103">
    <property type="entry name" value="bla_class_A"/>
    <property type="match status" value="1"/>
</dbReference>
<accession>A0A7S9D5N0</accession>
<evidence type="ECO:0000256" key="6">
    <source>
        <dbReference type="RuleBase" id="RU361140"/>
    </source>
</evidence>
<keyword evidence="11" id="KW-1185">Reference proteome</keyword>
<dbReference type="PANTHER" id="PTHR35333">
    <property type="entry name" value="BETA-LACTAMASE"/>
    <property type="match status" value="1"/>
</dbReference>
<feature type="domain" description="Beta-lactamase class A catalytic" evidence="9">
    <location>
        <begin position="41"/>
        <end position="259"/>
    </location>
</feature>
<feature type="chain" id="PRO_5032994844" description="Beta-lactamase" evidence="8">
    <location>
        <begin position="23"/>
        <end position="285"/>
    </location>
</feature>
<feature type="region of interest" description="Disordered" evidence="7">
    <location>
        <begin position="155"/>
        <end position="180"/>
    </location>
</feature>
<evidence type="ECO:0000256" key="4">
    <source>
        <dbReference type="ARBA" id="ARBA00022801"/>
    </source>
</evidence>
<organism evidence="10 11">
    <name type="scientific">Bradyrhizobium commune</name>
    <dbReference type="NCBI Taxonomy" id="83627"/>
    <lineage>
        <taxon>Bacteria</taxon>
        <taxon>Pseudomonadati</taxon>
        <taxon>Pseudomonadota</taxon>
        <taxon>Alphaproteobacteria</taxon>
        <taxon>Hyphomicrobiales</taxon>
        <taxon>Nitrobacteraceae</taxon>
        <taxon>Bradyrhizobium</taxon>
    </lineage>
</organism>
<gene>
    <name evidence="10" type="primary">bla</name>
    <name evidence="10" type="ORF">IC761_35300</name>
</gene>
<keyword evidence="8" id="KW-0732">Signal</keyword>
<reference evidence="10 11" key="1">
    <citation type="submission" date="2020-09" db="EMBL/GenBank/DDBJ databases">
        <title>Complete genomes of bradyrhizobia occurring on native shrubby legumes in Australia.</title>
        <authorList>
            <person name="Lafay B."/>
        </authorList>
    </citation>
    <scope>NUCLEOTIDE SEQUENCE [LARGE SCALE GENOMIC DNA]</scope>
    <source>
        <strain evidence="10 11">BDV5040</strain>
    </source>
</reference>
<keyword evidence="4 6" id="KW-0378">Hydrolase</keyword>
<dbReference type="Gene3D" id="3.40.710.10">
    <property type="entry name" value="DD-peptidase/beta-lactamase superfamily"/>
    <property type="match status" value="1"/>
</dbReference>
<dbReference type="Pfam" id="PF13354">
    <property type="entry name" value="Beta-lactamase2"/>
    <property type="match status" value="1"/>
</dbReference>
<name>A0A7S9D5N0_9BRAD</name>
<dbReference type="InterPro" id="IPR023650">
    <property type="entry name" value="Beta-lactam_class-A_AS"/>
</dbReference>
<sequence length="285" mass="30341">MHLDRRSLLASLCWMAAGPVFAADAPPELASYERESGGRIGVYAESLATEAKLTWRADERFVMCSTFKASLAACVLARVDRGEEQLAAMIPYGQADLLEYAPVAKQNLSAGAMSVADMCKAIVELSDNACANLLLARIGGPAALTTFWRTLGDTTSRLDHNEPELNRSPPGDPHDTTTPAAMAGNLHHLVLGEALSPKSRTQLTEWMVGCKTGAHRLRGGLPGNWKIGDKTGNNGKDASGDIAVVWPKPDTPILIAAYTQGGTPSAAQIETVFARVGRMVTDRLG</sequence>
<evidence type="ECO:0000313" key="11">
    <source>
        <dbReference type="Proteomes" id="UP000594621"/>
    </source>
</evidence>